<accession>A0ABR8NH75</accession>
<reference evidence="1 2" key="1">
    <citation type="submission" date="2020-09" db="EMBL/GenBank/DDBJ databases">
        <title>novel species in genus Nocardioides.</title>
        <authorList>
            <person name="Zhang G."/>
        </authorList>
    </citation>
    <scope>NUCLEOTIDE SEQUENCE [LARGE SCALE GENOMIC DNA]</scope>
    <source>
        <strain evidence="1 2">KCTC 39551</strain>
    </source>
</reference>
<gene>
    <name evidence="1" type="ORF">IEZ26_22785</name>
</gene>
<organism evidence="1 2">
    <name type="scientific">Nocardioides cavernae</name>
    <dbReference type="NCBI Taxonomy" id="1921566"/>
    <lineage>
        <taxon>Bacteria</taxon>
        <taxon>Bacillati</taxon>
        <taxon>Actinomycetota</taxon>
        <taxon>Actinomycetes</taxon>
        <taxon>Propionibacteriales</taxon>
        <taxon>Nocardioidaceae</taxon>
        <taxon>Nocardioides</taxon>
    </lineage>
</organism>
<evidence type="ECO:0008006" key="3">
    <source>
        <dbReference type="Google" id="ProtNLM"/>
    </source>
</evidence>
<dbReference type="Proteomes" id="UP000618818">
    <property type="component" value="Unassembled WGS sequence"/>
</dbReference>
<sequence length="99" mass="10544">MTGIHVYLENGFDHDLVVLVASEDHHTDPDVTTRHQVGLATVVELDVPSDARATVQITVPERGLSAEVGLDPAATPHVRVNVTDGSLDVLPQATPPMFA</sequence>
<protein>
    <recommendedName>
        <fullName evidence="3">ArsA HSP20-like domain-containing protein</fullName>
    </recommendedName>
</protein>
<dbReference type="RefSeq" id="WP_191197333.1">
    <property type="nucleotide sequence ID" value="NZ_JACXYZ010000006.1"/>
</dbReference>
<evidence type="ECO:0000313" key="1">
    <source>
        <dbReference type="EMBL" id="MBD3927467.1"/>
    </source>
</evidence>
<dbReference type="EMBL" id="JACXYZ010000006">
    <property type="protein sequence ID" value="MBD3927467.1"/>
    <property type="molecule type" value="Genomic_DNA"/>
</dbReference>
<evidence type="ECO:0000313" key="2">
    <source>
        <dbReference type="Proteomes" id="UP000618818"/>
    </source>
</evidence>
<comment type="caution">
    <text evidence="1">The sequence shown here is derived from an EMBL/GenBank/DDBJ whole genome shotgun (WGS) entry which is preliminary data.</text>
</comment>
<keyword evidence="2" id="KW-1185">Reference proteome</keyword>
<proteinExistence type="predicted"/>
<name>A0ABR8NH75_9ACTN</name>